<accession>A0A2U3DYQ6</accession>
<protein>
    <submittedName>
        <fullName evidence="3">Uncharacterized protein</fullName>
    </submittedName>
</protein>
<dbReference type="EMBL" id="JAWRVI010000002">
    <property type="protein sequence ID" value="KAK4094887.1"/>
    <property type="molecule type" value="Genomic_DNA"/>
</dbReference>
<evidence type="ECO:0000313" key="2">
    <source>
        <dbReference type="EMBL" id="KAK4094887.1"/>
    </source>
</evidence>
<feature type="compositionally biased region" description="Basic and acidic residues" evidence="1">
    <location>
        <begin position="121"/>
        <end position="138"/>
    </location>
</feature>
<name>A0A2U3DYQ6_PURLI</name>
<dbReference type="Proteomes" id="UP000245956">
    <property type="component" value="Unassembled WGS sequence"/>
</dbReference>
<keyword evidence="5" id="KW-1185">Reference proteome</keyword>
<evidence type="ECO:0000313" key="3">
    <source>
        <dbReference type="EMBL" id="PWI67374.1"/>
    </source>
</evidence>
<reference evidence="3" key="1">
    <citation type="submission" date="2015-05" db="EMBL/GenBank/DDBJ databases">
        <authorList>
            <person name="Wang D.B."/>
            <person name="Wang M."/>
        </authorList>
    </citation>
    <scope>NUCLEOTIDE SEQUENCE</scope>
    <source>
        <strain evidence="3">36-1</strain>
    </source>
</reference>
<feature type="compositionally biased region" description="Polar residues" evidence="1">
    <location>
        <begin position="149"/>
        <end position="161"/>
    </location>
</feature>
<evidence type="ECO:0000313" key="4">
    <source>
        <dbReference type="Proteomes" id="UP000245956"/>
    </source>
</evidence>
<proteinExistence type="predicted"/>
<dbReference type="EMBL" id="LCWV01000019">
    <property type="protein sequence ID" value="PWI67374.1"/>
    <property type="molecule type" value="Genomic_DNA"/>
</dbReference>
<evidence type="ECO:0000256" key="1">
    <source>
        <dbReference type="SAM" id="MobiDB-lite"/>
    </source>
</evidence>
<dbReference type="AlphaFoldDB" id="A0A2U3DYQ6"/>
<feature type="region of interest" description="Disordered" evidence="1">
    <location>
        <begin position="120"/>
        <end position="174"/>
    </location>
</feature>
<reference evidence="3 4" key="2">
    <citation type="journal article" date="2016" name="Front. Microbiol.">
        <title>Genome and transcriptome sequences reveal the specific parasitism of the nematophagous Purpureocillium lilacinum 36-1.</title>
        <authorList>
            <person name="Xie J."/>
            <person name="Li S."/>
            <person name="Mo C."/>
            <person name="Xiao X."/>
            <person name="Peng D."/>
            <person name="Wang G."/>
            <person name="Xiao Y."/>
        </authorList>
    </citation>
    <scope>NUCLEOTIDE SEQUENCE [LARGE SCALE GENOMIC DNA]</scope>
    <source>
        <strain evidence="3 4">36-1</strain>
    </source>
</reference>
<reference evidence="2 5" key="4">
    <citation type="journal article" date="2024" name="Microbiol. Resour. Announc.">
        <title>Genome annotations for the ascomycete fungi Trichoderma harzianum, Trichoderma aggressivum, and Purpureocillium lilacinum.</title>
        <authorList>
            <person name="Beijen E.P.W."/>
            <person name="Ohm R.A."/>
        </authorList>
    </citation>
    <scope>NUCLEOTIDE SEQUENCE [LARGE SCALE GENOMIC DNA]</scope>
    <source>
        <strain evidence="2 5">CBS 150709</strain>
    </source>
</reference>
<evidence type="ECO:0000313" key="5">
    <source>
        <dbReference type="Proteomes" id="UP001287286"/>
    </source>
</evidence>
<organism evidence="3 4">
    <name type="scientific">Purpureocillium lilacinum</name>
    <name type="common">Paecilomyces lilacinus</name>
    <dbReference type="NCBI Taxonomy" id="33203"/>
    <lineage>
        <taxon>Eukaryota</taxon>
        <taxon>Fungi</taxon>
        <taxon>Dikarya</taxon>
        <taxon>Ascomycota</taxon>
        <taxon>Pezizomycotina</taxon>
        <taxon>Sordariomycetes</taxon>
        <taxon>Hypocreomycetidae</taxon>
        <taxon>Hypocreales</taxon>
        <taxon>Ophiocordycipitaceae</taxon>
        <taxon>Purpureocillium</taxon>
    </lineage>
</organism>
<gene>
    <name evidence="3" type="ORF">PCL_03142</name>
    <name evidence="2" type="ORF">Purlil1_583</name>
</gene>
<reference evidence="2" key="3">
    <citation type="submission" date="2023-11" db="EMBL/GenBank/DDBJ databases">
        <authorList>
            <person name="Beijen E."/>
            <person name="Ohm R.A."/>
        </authorList>
    </citation>
    <scope>NUCLEOTIDE SEQUENCE</scope>
    <source>
        <strain evidence="2">CBS 150709</strain>
    </source>
</reference>
<sequence>MGLDGPAYTDLFRTRAAGISDVVDSSQPAASLRLDMSLRDVLAHATAPVVERWLHNCLPSRCARAEPNIASWDIRQRTGGVERLAVTVTVAVAVTKTRTHRPKLQVSRLGAFLVTRRRRVSDHALRRDPPPGKTERQPDPLSGPGRQRVGTTVTGLRSGSSVPEDGPWVPGRIPQIGGIGARAASTRPGCWKHCCE</sequence>
<dbReference type="Proteomes" id="UP001287286">
    <property type="component" value="Unassembled WGS sequence"/>
</dbReference>
<comment type="caution">
    <text evidence="3">The sequence shown here is derived from an EMBL/GenBank/DDBJ whole genome shotgun (WGS) entry which is preliminary data.</text>
</comment>